<protein>
    <submittedName>
        <fullName evidence="1">Uncharacterized protein</fullName>
    </submittedName>
</protein>
<dbReference type="Proteomes" id="UP000295198">
    <property type="component" value="Unassembled WGS sequence"/>
</dbReference>
<dbReference type="RefSeq" id="WP_134713147.1">
    <property type="nucleotide sequence ID" value="NZ_SDKM01000001.1"/>
</dbReference>
<dbReference type="AlphaFoldDB" id="A0A4Q4ZKZ5"/>
<evidence type="ECO:0000313" key="1">
    <source>
        <dbReference type="EMBL" id="RYP89040.1"/>
    </source>
</evidence>
<sequence length="131" mass="14004">MGNAAALVDRWPIRESRSARVQTMAGAWMWAEVRGRNTESEEPDSLVADPTVPLPRADVEHLLVLQSVDGGPAVGVPVQAVVGRFLRVAPHGARPGMEFGPVDVAVLRRLVVEAAPDLLDRGGARQARRGA</sequence>
<accession>A0A4Q4ZKZ5</accession>
<gene>
    <name evidence="1" type="ORF">EKO23_01020</name>
</gene>
<keyword evidence="2" id="KW-1185">Reference proteome</keyword>
<proteinExistence type="predicted"/>
<organism evidence="1 2">
    <name type="scientific">Nocardioides guangzhouensis</name>
    <dbReference type="NCBI Taxonomy" id="2497878"/>
    <lineage>
        <taxon>Bacteria</taxon>
        <taxon>Bacillati</taxon>
        <taxon>Actinomycetota</taxon>
        <taxon>Actinomycetes</taxon>
        <taxon>Propionibacteriales</taxon>
        <taxon>Nocardioidaceae</taxon>
        <taxon>Nocardioides</taxon>
    </lineage>
</organism>
<evidence type="ECO:0000313" key="2">
    <source>
        <dbReference type="Proteomes" id="UP000295198"/>
    </source>
</evidence>
<name>A0A4Q4ZKZ5_9ACTN</name>
<dbReference type="EMBL" id="SDKM01000001">
    <property type="protein sequence ID" value="RYP89040.1"/>
    <property type="molecule type" value="Genomic_DNA"/>
</dbReference>
<comment type="caution">
    <text evidence="1">The sequence shown here is derived from an EMBL/GenBank/DDBJ whole genome shotgun (WGS) entry which is preliminary data.</text>
</comment>
<reference evidence="1 2" key="1">
    <citation type="submission" date="2019-01" db="EMBL/GenBank/DDBJ databases">
        <title>Nocardioides guangzhouensis sp. nov., an actinobacterium isolated from soil.</title>
        <authorList>
            <person name="Fu Y."/>
            <person name="Cai Y."/>
            <person name="Lin Z."/>
            <person name="Chen P."/>
        </authorList>
    </citation>
    <scope>NUCLEOTIDE SEQUENCE [LARGE SCALE GENOMIC DNA]</scope>
    <source>
        <strain evidence="1 2">130</strain>
    </source>
</reference>